<dbReference type="RefSeq" id="WP_091471975.1">
    <property type="nucleotide sequence ID" value="NZ_FNFX01000004.1"/>
</dbReference>
<sequence length="217" mass="22633">MNKLQGFSLIELAMVLVIAGLLLAGVMRGQELIANAKVKSLASDFRNIPAYIYGYQDRFRALPGDDHVADIHLAGGVNATSGNQAQNGLIEGAWSSDTATDESYLLWQHLRLAGFATGSAVVGSAQYVPRNSEGGRLGITNSGTLGIGSGTFNGMHALCSDGILGKYALQLDIMLDDGVGDSGAMRILNNGTQSSGAPNTGTATLQSAMPYLVCMSF</sequence>
<dbReference type="NCBIfam" id="TIGR02532">
    <property type="entry name" value="IV_pilin_GFxxxE"/>
    <property type="match status" value="1"/>
</dbReference>
<reference evidence="3" key="1">
    <citation type="submission" date="2016-10" db="EMBL/GenBank/DDBJ databases">
        <authorList>
            <person name="Varghese N."/>
            <person name="Submissions S."/>
        </authorList>
    </citation>
    <scope>NUCLEOTIDE SEQUENCE [LARGE SCALE GENOMIC DNA]</scope>
    <source>
        <strain evidence="3">CBMB127</strain>
    </source>
</reference>
<dbReference type="AlphaFoldDB" id="A0A1G9DSX1"/>
<protein>
    <submittedName>
        <fullName evidence="2">Prepilin-type N-terminal cleavage/methylation domain-containing protein</fullName>
    </submittedName>
</protein>
<dbReference type="OrthoDB" id="9795524at2"/>
<dbReference type="InterPro" id="IPR012902">
    <property type="entry name" value="N_methyl_site"/>
</dbReference>
<name>A0A1G9DSX1_9PROT</name>
<organism evidence="2 3">
    <name type="scientific">Methylophilus rhizosphaerae</name>
    <dbReference type="NCBI Taxonomy" id="492660"/>
    <lineage>
        <taxon>Bacteria</taxon>
        <taxon>Pseudomonadati</taxon>
        <taxon>Pseudomonadota</taxon>
        <taxon>Betaproteobacteria</taxon>
        <taxon>Nitrosomonadales</taxon>
        <taxon>Methylophilaceae</taxon>
        <taxon>Methylophilus</taxon>
    </lineage>
</organism>
<evidence type="ECO:0000313" key="2">
    <source>
        <dbReference type="EMBL" id="SDK66900.1"/>
    </source>
</evidence>
<accession>A0A1G9DSX1</accession>
<dbReference type="InterPro" id="IPR045584">
    <property type="entry name" value="Pilin-like"/>
</dbReference>
<proteinExistence type="predicted"/>
<gene>
    <name evidence="2" type="ORF">SAMN05192566_1954</name>
</gene>
<keyword evidence="1" id="KW-1133">Transmembrane helix</keyword>
<dbReference type="Pfam" id="PF07963">
    <property type="entry name" value="N_methyl"/>
    <property type="match status" value="1"/>
</dbReference>
<keyword evidence="1" id="KW-0472">Membrane</keyword>
<dbReference type="PROSITE" id="PS00409">
    <property type="entry name" value="PROKAR_NTER_METHYL"/>
    <property type="match status" value="1"/>
</dbReference>
<dbReference type="SUPFAM" id="SSF54523">
    <property type="entry name" value="Pili subunits"/>
    <property type="match status" value="1"/>
</dbReference>
<dbReference type="STRING" id="492660.SAMN05192566_1954"/>
<dbReference type="Proteomes" id="UP000198629">
    <property type="component" value="Unassembled WGS sequence"/>
</dbReference>
<evidence type="ECO:0000313" key="3">
    <source>
        <dbReference type="Proteomes" id="UP000198629"/>
    </source>
</evidence>
<evidence type="ECO:0000256" key="1">
    <source>
        <dbReference type="SAM" id="Phobius"/>
    </source>
</evidence>
<keyword evidence="3" id="KW-1185">Reference proteome</keyword>
<feature type="transmembrane region" description="Helical" evidence="1">
    <location>
        <begin position="6"/>
        <end position="27"/>
    </location>
</feature>
<dbReference type="EMBL" id="FNFX01000004">
    <property type="protein sequence ID" value="SDK66900.1"/>
    <property type="molecule type" value="Genomic_DNA"/>
</dbReference>
<keyword evidence="1" id="KW-0812">Transmembrane</keyword>